<keyword evidence="3" id="KW-0813">Transport</keyword>
<evidence type="ECO:0000313" key="7">
    <source>
        <dbReference type="Proteomes" id="UP001239909"/>
    </source>
</evidence>
<dbReference type="PANTHER" id="PTHR30483">
    <property type="entry name" value="LEUCINE-SPECIFIC-BINDING PROTEIN"/>
    <property type="match status" value="1"/>
</dbReference>
<feature type="domain" description="Leucine-binding protein" evidence="5">
    <location>
        <begin position="25"/>
        <end position="335"/>
    </location>
</feature>
<evidence type="ECO:0000256" key="4">
    <source>
        <dbReference type="SAM" id="SignalP"/>
    </source>
</evidence>
<gene>
    <name evidence="6" type="ORF">LNKW23_29170</name>
</gene>
<dbReference type="CDD" id="cd06346">
    <property type="entry name" value="PBP1_ABC_ligand_binding-like"/>
    <property type="match status" value="1"/>
</dbReference>
<dbReference type="InterPro" id="IPR051010">
    <property type="entry name" value="BCAA_transport"/>
</dbReference>
<accession>A0ABQ6LKD4</accession>
<evidence type="ECO:0000256" key="3">
    <source>
        <dbReference type="ARBA" id="ARBA00022970"/>
    </source>
</evidence>
<comment type="similarity">
    <text evidence="1">Belongs to the leucine-binding protein family.</text>
</comment>
<dbReference type="InterPro" id="IPR028081">
    <property type="entry name" value="Leu-bd"/>
</dbReference>
<dbReference type="Pfam" id="PF13458">
    <property type="entry name" value="Peripla_BP_6"/>
    <property type="match status" value="1"/>
</dbReference>
<name>A0ABQ6LKD4_9RHOB</name>
<comment type="caution">
    <text evidence="6">The sequence shown here is derived from an EMBL/GenBank/DDBJ whole genome shotgun (WGS) entry which is preliminary data.</text>
</comment>
<evidence type="ECO:0000259" key="5">
    <source>
        <dbReference type="Pfam" id="PF13458"/>
    </source>
</evidence>
<sequence>MRGFTIAALAATAIGSGAALADDHEVKIGVLLGFTGPIESLTPAMAAGAEMAMKEVTDSAMLLGGKALVPVRADSTCVDSAAASAAAERLVTAEGVAAIMGADCSGVTTAVLQNVAVPNGIVMISPSATSPALSAIEDGGLFFRTAPSDARQGAIAAEILREKGVEEIALTYTNNDYGKGLAEAIAQNFEALGGTVTINTPHEDGKADYSAEVGSLAAAGGDVLVVAGYLDQGGRGIVQGAIDTGAFDVFYLPDGMVGDSLPAAIGSALDGSYGAAPGSTGENATTFEGLAVSAGFEAGPYAGESYDAAALIALAMQKAGSTKASDFAAAVLDVANAPGEPIGPGELKRALEIIGAGGEVDYQGATNVELIGPGESAGSYRQIEIRDGAIATVGYR</sequence>
<dbReference type="InterPro" id="IPR028082">
    <property type="entry name" value="Peripla_BP_I"/>
</dbReference>
<feature type="chain" id="PRO_5045041324" evidence="4">
    <location>
        <begin position="22"/>
        <end position="396"/>
    </location>
</feature>
<evidence type="ECO:0000313" key="6">
    <source>
        <dbReference type="EMBL" id="GMG83704.1"/>
    </source>
</evidence>
<evidence type="ECO:0000256" key="1">
    <source>
        <dbReference type="ARBA" id="ARBA00010062"/>
    </source>
</evidence>
<feature type="signal peptide" evidence="4">
    <location>
        <begin position="1"/>
        <end position="21"/>
    </location>
</feature>
<dbReference type="PANTHER" id="PTHR30483:SF6">
    <property type="entry name" value="PERIPLASMIC BINDING PROTEIN OF ABC TRANSPORTER FOR NATURAL AMINO ACIDS"/>
    <property type="match status" value="1"/>
</dbReference>
<evidence type="ECO:0000256" key="2">
    <source>
        <dbReference type="ARBA" id="ARBA00022729"/>
    </source>
</evidence>
<organism evidence="6 7">
    <name type="scientific">Paralimibaculum aggregatum</name>
    <dbReference type="NCBI Taxonomy" id="3036245"/>
    <lineage>
        <taxon>Bacteria</taxon>
        <taxon>Pseudomonadati</taxon>
        <taxon>Pseudomonadota</taxon>
        <taxon>Alphaproteobacteria</taxon>
        <taxon>Rhodobacterales</taxon>
        <taxon>Paracoccaceae</taxon>
        <taxon>Paralimibaculum</taxon>
    </lineage>
</organism>
<dbReference type="RefSeq" id="WP_285672495.1">
    <property type="nucleotide sequence ID" value="NZ_BSYI01000023.1"/>
</dbReference>
<dbReference type="SUPFAM" id="SSF53822">
    <property type="entry name" value="Periplasmic binding protein-like I"/>
    <property type="match status" value="1"/>
</dbReference>
<dbReference type="EMBL" id="BSYI01000023">
    <property type="protein sequence ID" value="GMG83704.1"/>
    <property type="molecule type" value="Genomic_DNA"/>
</dbReference>
<keyword evidence="3" id="KW-0029">Amino-acid transport</keyword>
<reference evidence="6 7" key="1">
    <citation type="submission" date="2023-04" db="EMBL/GenBank/DDBJ databases">
        <title>Marinoamorphus aggregata gen. nov., sp. Nov., isolate from tissue of brittle star Ophioplocus japonicus.</title>
        <authorList>
            <person name="Kawano K."/>
            <person name="Sawayama S."/>
            <person name="Nakagawa S."/>
        </authorList>
    </citation>
    <scope>NUCLEOTIDE SEQUENCE [LARGE SCALE GENOMIC DNA]</scope>
    <source>
        <strain evidence="6 7">NKW23</strain>
    </source>
</reference>
<proteinExistence type="inferred from homology"/>
<protein>
    <submittedName>
        <fullName evidence="6">ABC transporter substrate-binding protein</fullName>
    </submittedName>
</protein>
<dbReference type="Proteomes" id="UP001239909">
    <property type="component" value="Unassembled WGS sequence"/>
</dbReference>
<keyword evidence="2 4" id="KW-0732">Signal</keyword>
<keyword evidence="7" id="KW-1185">Reference proteome</keyword>
<dbReference type="Gene3D" id="3.40.50.2300">
    <property type="match status" value="2"/>
</dbReference>